<dbReference type="Proteomes" id="UP001150603">
    <property type="component" value="Unassembled WGS sequence"/>
</dbReference>
<name>A0ACC1JFW7_9FUNG</name>
<evidence type="ECO:0000313" key="1">
    <source>
        <dbReference type="EMBL" id="KAJ1950293.1"/>
    </source>
</evidence>
<sequence length="416" mass="46128">LASTEVKFSFDPVTHGITELTPKAGLEIHRVIEEAMVFANAAVARKIHSVFPQSALLRRHPSPSSDRFERLVKAARSRGFDVDCSSNKALAKSLARIVEAAGTSDPDMIFMAKSMATLAMQEAVYFATGDYQTAQFAHYGLALEYYTHFTSPIRRYADVIVHRQLVAALSGDDPMAAGSQKWVGDTAGRLNELNRQSKFAQRESTELFQSRYVSQVISSQDYLVADGVVAELRTNGLIVYVPQFGIRGPVHLRDKSGAVKIPMSVLSGNPRDMETFIDGCTEFETEADKLSFRLPINVPVFQLGSSTMKFAVFDHVKVCLRVLETRRRRPPVYLTLVSQAAVRAVSKKPVYRAKNKVDDKKPSKPQARDNSAAPLPATPPQRRKDKKGKNPAEYYSVLEKFSHMSLLETSAGIQDV</sequence>
<gene>
    <name evidence="1" type="ORF">FBU59_000747</name>
</gene>
<protein>
    <submittedName>
        <fullName evidence="1">Uncharacterized protein</fullName>
    </submittedName>
</protein>
<evidence type="ECO:0000313" key="2">
    <source>
        <dbReference type="Proteomes" id="UP001150603"/>
    </source>
</evidence>
<organism evidence="1 2">
    <name type="scientific">Linderina macrospora</name>
    <dbReference type="NCBI Taxonomy" id="4868"/>
    <lineage>
        <taxon>Eukaryota</taxon>
        <taxon>Fungi</taxon>
        <taxon>Fungi incertae sedis</taxon>
        <taxon>Zoopagomycota</taxon>
        <taxon>Kickxellomycotina</taxon>
        <taxon>Kickxellomycetes</taxon>
        <taxon>Kickxellales</taxon>
        <taxon>Kickxellaceae</taxon>
        <taxon>Linderina</taxon>
    </lineage>
</organism>
<dbReference type="EMBL" id="JANBPW010000238">
    <property type="protein sequence ID" value="KAJ1950293.1"/>
    <property type="molecule type" value="Genomic_DNA"/>
</dbReference>
<reference evidence="1" key="1">
    <citation type="submission" date="2022-07" db="EMBL/GenBank/DDBJ databases">
        <title>Phylogenomic reconstructions and comparative analyses of Kickxellomycotina fungi.</title>
        <authorList>
            <person name="Reynolds N.K."/>
            <person name="Stajich J.E."/>
            <person name="Barry K."/>
            <person name="Grigoriev I.V."/>
            <person name="Crous P."/>
            <person name="Smith M.E."/>
        </authorList>
    </citation>
    <scope>NUCLEOTIDE SEQUENCE</scope>
    <source>
        <strain evidence="1">NRRL 5244</strain>
    </source>
</reference>
<proteinExistence type="predicted"/>
<keyword evidence="2" id="KW-1185">Reference proteome</keyword>
<accession>A0ACC1JFW7</accession>
<comment type="caution">
    <text evidence="1">The sequence shown here is derived from an EMBL/GenBank/DDBJ whole genome shotgun (WGS) entry which is preliminary data.</text>
</comment>
<feature type="non-terminal residue" evidence="1">
    <location>
        <position position="1"/>
    </location>
</feature>